<dbReference type="Pfam" id="PF12079">
    <property type="entry name" value="DUF3558"/>
    <property type="match status" value="1"/>
</dbReference>
<keyword evidence="3" id="KW-1185">Reference proteome</keyword>
<evidence type="ECO:0000313" key="2">
    <source>
        <dbReference type="EMBL" id="NYH79344.1"/>
    </source>
</evidence>
<feature type="region of interest" description="Disordered" evidence="1">
    <location>
        <begin position="33"/>
        <end position="60"/>
    </location>
</feature>
<feature type="compositionally biased region" description="Low complexity" evidence="1">
    <location>
        <begin position="50"/>
        <end position="60"/>
    </location>
</feature>
<dbReference type="RefSeq" id="WP_246300511.1">
    <property type="nucleotide sequence ID" value="NZ_JACBYW010000004.1"/>
</dbReference>
<dbReference type="InterPro" id="IPR024520">
    <property type="entry name" value="DUF3558"/>
</dbReference>
<evidence type="ECO:0008006" key="4">
    <source>
        <dbReference type="Google" id="ProtNLM"/>
    </source>
</evidence>
<comment type="caution">
    <text evidence="2">The sequence shown here is derived from an EMBL/GenBank/DDBJ whole genome shotgun (WGS) entry which is preliminary data.</text>
</comment>
<dbReference type="AlphaFoldDB" id="A0A852YW30"/>
<sequence length="212" mass="21970">MRGRITAARYSLPGLLSLLLLLSGCAVLPTRNATDSGPVPPEPVPLPAESSTSLPPRPSDLPLRGLDPCGVLTERQRAALGFDRDPLPGVEEGFDDAGTCSYRNSRAKVGARIALITEEGVNVWTSDTAQVKATPVTVEGFPALVIRTPGLRLACNVAVDVAGGQHLSVLYRDDGAKPPASLDQLCAGARRVAAAAVRGLREESGTATGTPG</sequence>
<dbReference type="EMBL" id="JACBYW010000004">
    <property type="protein sequence ID" value="NYH79344.1"/>
    <property type="molecule type" value="Genomic_DNA"/>
</dbReference>
<reference evidence="2 3" key="1">
    <citation type="submission" date="2020-07" db="EMBL/GenBank/DDBJ databases">
        <title>Genomic Encyclopedia of Type Strains, Phase III (KMG-III): the genomes of soil and plant-associated and newly described type strains.</title>
        <authorList>
            <person name="Whitman W."/>
        </authorList>
    </citation>
    <scope>NUCLEOTIDE SEQUENCE [LARGE SCALE GENOMIC DNA]</scope>
    <source>
        <strain evidence="2 3">CECT 8576</strain>
    </source>
</reference>
<name>A0A852YW30_9ACTN</name>
<evidence type="ECO:0000313" key="3">
    <source>
        <dbReference type="Proteomes" id="UP000548304"/>
    </source>
</evidence>
<protein>
    <recommendedName>
        <fullName evidence="4">DUF3558 domain-containing protein</fullName>
    </recommendedName>
</protein>
<accession>A0A852YW30</accession>
<dbReference type="PROSITE" id="PS51257">
    <property type="entry name" value="PROKAR_LIPOPROTEIN"/>
    <property type="match status" value="1"/>
</dbReference>
<evidence type="ECO:0000256" key="1">
    <source>
        <dbReference type="SAM" id="MobiDB-lite"/>
    </source>
</evidence>
<gene>
    <name evidence="2" type="ORF">FHR84_002678</name>
</gene>
<organism evidence="2 3">
    <name type="scientific">Actinopolyspora biskrensis</name>
    <dbReference type="NCBI Taxonomy" id="1470178"/>
    <lineage>
        <taxon>Bacteria</taxon>
        <taxon>Bacillati</taxon>
        <taxon>Actinomycetota</taxon>
        <taxon>Actinomycetes</taxon>
        <taxon>Actinopolysporales</taxon>
        <taxon>Actinopolysporaceae</taxon>
        <taxon>Actinopolyspora</taxon>
    </lineage>
</organism>
<dbReference type="Proteomes" id="UP000548304">
    <property type="component" value="Unassembled WGS sequence"/>
</dbReference>
<proteinExistence type="predicted"/>